<comment type="subcellular location">
    <subcellularLocation>
        <location evidence="1">Cell outer membrane</location>
        <topology evidence="1">Multi-pass membrane protein</topology>
    </subcellularLocation>
</comment>
<feature type="signal peptide" evidence="4">
    <location>
        <begin position="1"/>
        <end position="21"/>
    </location>
</feature>
<organism evidence="5 6">
    <name type="scientific">Vibrio pelagius</name>
    <dbReference type="NCBI Taxonomy" id="28169"/>
    <lineage>
        <taxon>Bacteria</taxon>
        <taxon>Pseudomonadati</taxon>
        <taxon>Pseudomonadota</taxon>
        <taxon>Gammaproteobacteria</taxon>
        <taxon>Vibrionales</taxon>
        <taxon>Vibrionaceae</taxon>
        <taxon>Vibrio</taxon>
    </lineage>
</organism>
<dbReference type="InterPro" id="IPR033900">
    <property type="entry name" value="Gram_neg_porin_domain"/>
</dbReference>
<dbReference type="PANTHER" id="PTHR34501:SF2">
    <property type="entry name" value="OUTER MEMBRANE PORIN F-RELATED"/>
    <property type="match status" value="1"/>
</dbReference>
<sequence>MKLRFSALAVATVLSTFNSTAATVYQDENSSLDIGGRVEARANFSEANKDKESDSQYSDASRVRLNVVGKQQVNDELAFTGKYEFELTESDNNETDDVAINTRYLFVGAETSHGNVYYGHQNNAVTYLTDWTDMAETFSGYINEYTVTTSDRAKNVLKYDFTSDRITFQLSGNFNSDSESDNSTGVGAVFAYSLPVGLDLGIGYATSDETYGRDFDTAKSDAHILAAKYVNDNGLWAAVMYQGGQISENEVTESDYQSADAYVGYTFGNNNVNVTYSYFNAEEIEDLDINFVGLEYARYFDDVTLFGSYKINLLDEGQGGIGDNDQDEFMVGMRYSF</sequence>
<evidence type="ECO:0000256" key="1">
    <source>
        <dbReference type="ARBA" id="ARBA00004571"/>
    </source>
</evidence>
<evidence type="ECO:0000313" key="5">
    <source>
        <dbReference type="EMBL" id="UTT87107.1"/>
    </source>
</evidence>
<dbReference type="Gene3D" id="2.40.160.10">
    <property type="entry name" value="Porin"/>
    <property type="match status" value="1"/>
</dbReference>
<dbReference type="EMBL" id="CP090616">
    <property type="protein sequence ID" value="UTT87107.1"/>
    <property type="molecule type" value="Genomic_DNA"/>
</dbReference>
<dbReference type="RefSeq" id="WP_255232820.1">
    <property type="nucleotide sequence ID" value="NZ_CP090616.1"/>
</dbReference>
<evidence type="ECO:0000256" key="3">
    <source>
        <dbReference type="ARBA" id="ARBA00023136"/>
    </source>
</evidence>
<dbReference type="InterPro" id="IPR050298">
    <property type="entry name" value="Gram-neg_bact_OMP"/>
</dbReference>
<dbReference type="Proteomes" id="UP001059120">
    <property type="component" value="Plasmid p_1"/>
</dbReference>
<dbReference type="InterPro" id="IPR023614">
    <property type="entry name" value="Porin_dom_sf"/>
</dbReference>
<gene>
    <name evidence="5" type="ORF">LZI70_20005</name>
</gene>
<evidence type="ECO:0000256" key="4">
    <source>
        <dbReference type="SAM" id="SignalP"/>
    </source>
</evidence>
<feature type="chain" id="PRO_5047548112" evidence="4">
    <location>
        <begin position="22"/>
        <end position="337"/>
    </location>
</feature>
<keyword evidence="2 4" id="KW-0732">Signal</keyword>
<geneLocation type="plasmid" evidence="5 6">
    <name>p_1</name>
</geneLocation>
<protein>
    <submittedName>
        <fullName evidence="5">Porin</fullName>
    </submittedName>
</protein>
<dbReference type="InterPro" id="IPR001702">
    <property type="entry name" value="Porin_Gram-ve"/>
</dbReference>
<keyword evidence="6" id="KW-1185">Reference proteome</keyword>
<evidence type="ECO:0000313" key="6">
    <source>
        <dbReference type="Proteomes" id="UP001059120"/>
    </source>
</evidence>
<dbReference type="CDD" id="cd00342">
    <property type="entry name" value="gram_neg_porins"/>
    <property type="match status" value="1"/>
</dbReference>
<reference evidence="5" key="1">
    <citation type="submission" date="2022-01" db="EMBL/GenBank/DDBJ databases">
        <title>Alginate degradation mechanism of Vibrio pelagius WXL662.</title>
        <authorList>
            <person name="He X."/>
        </authorList>
    </citation>
    <scope>NUCLEOTIDE SEQUENCE</scope>
    <source>
        <strain evidence="5">WXL662</strain>
        <plasmid evidence="5">p_1</plasmid>
    </source>
</reference>
<accession>A0ABY5GAB3</accession>
<dbReference type="Pfam" id="PF00267">
    <property type="entry name" value="Porin_1"/>
    <property type="match status" value="1"/>
</dbReference>
<evidence type="ECO:0000256" key="2">
    <source>
        <dbReference type="ARBA" id="ARBA00022729"/>
    </source>
</evidence>
<dbReference type="PANTHER" id="PTHR34501">
    <property type="entry name" value="PROTEIN YDDL-RELATED"/>
    <property type="match status" value="1"/>
</dbReference>
<keyword evidence="5" id="KW-0614">Plasmid</keyword>
<dbReference type="SUPFAM" id="SSF56935">
    <property type="entry name" value="Porins"/>
    <property type="match status" value="1"/>
</dbReference>
<proteinExistence type="predicted"/>
<keyword evidence="3" id="KW-0472">Membrane</keyword>
<name>A0ABY5GAB3_VIBPE</name>